<reference evidence="1 2" key="1">
    <citation type="submission" date="2021-01" db="EMBL/GenBank/DDBJ databases">
        <title>Streptomyces acididurans sp. nov., isolated from a peat swamp forest soil.</title>
        <authorList>
            <person name="Chantavorakit T."/>
            <person name="Duangmal K."/>
        </authorList>
    </citation>
    <scope>NUCLEOTIDE SEQUENCE [LARGE SCALE GENOMIC DNA]</scope>
    <source>
        <strain evidence="1 2">KK5PA1</strain>
    </source>
</reference>
<protein>
    <submittedName>
        <fullName evidence="1">Iron-containing redox enzyme family protein</fullName>
    </submittedName>
</protein>
<gene>
    <name evidence="1" type="ORF">ITX44_30930</name>
</gene>
<dbReference type="Pfam" id="PF14518">
    <property type="entry name" value="Haem_oxygenas_2"/>
    <property type="match status" value="1"/>
</dbReference>
<dbReference type="SUPFAM" id="SSF48613">
    <property type="entry name" value="Heme oxygenase-like"/>
    <property type="match status" value="1"/>
</dbReference>
<name>A0ABS2TZW2_9ACTN</name>
<evidence type="ECO:0000313" key="2">
    <source>
        <dbReference type="Proteomes" id="UP000749040"/>
    </source>
</evidence>
<dbReference type="EMBL" id="JADKYB010000021">
    <property type="protein sequence ID" value="MBM9508888.1"/>
    <property type="molecule type" value="Genomic_DNA"/>
</dbReference>
<dbReference type="Gene3D" id="1.20.910.10">
    <property type="entry name" value="Heme oxygenase-like"/>
    <property type="match status" value="1"/>
</dbReference>
<dbReference type="RefSeq" id="WP_205361356.1">
    <property type="nucleotide sequence ID" value="NZ_JADKYB010000021.1"/>
</dbReference>
<dbReference type="InterPro" id="IPR016084">
    <property type="entry name" value="Haem_Oase-like_multi-hlx"/>
</dbReference>
<keyword evidence="2" id="KW-1185">Reference proteome</keyword>
<sequence length="252" mass="26146">MYRTGSVLGPAGGPGRRLVGASAGVALRARLALTDPALRAASARIWRPAGLDARFPAYLAAMHGVIRASVPLMERAAERCAGLGPGDPVAGPLIRYLRQHIEEERGHDDWLLADLAALGTDPAAVLAGQPSASVAALAGAQYYWIEHHHPVALLGYIAVLESCAPAPWLAERIAATSAVPPAALRTLREHAGLDGGHARAVFDLLDELPPAAALVDAVALSGLHTVRGLIDLFTRIDRAPGRPGPLGGTSTP</sequence>
<comment type="caution">
    <text evidence="1">The sequence shown here is derived from an EMBL/GenBank/DDBJ whole genome shotgun (WGS) entry which is preliminary data.</text>
</comment>
<accession>A0ABS2TZW2</accession>
<evidence type="ECO:0000313" key="1">
    <source>
        <dbReference type="EMBL" id="MBM9508888.1"/>
    </source>
</evidence>
<organism evidence="1 2">
    <name type="scientific">Actinacidiphila acididurans</name>
    <dbReference type="NCBI Taxonomy" id="2784346"/>
    <lineage>
        <taxon>Bacteria</taxon>
        <taxon>Bacillati</taxon>
        <taxon>Actinomycetota</taxon>
        <taxon>Actinomycetes</taxon>
        <taxon>Kitasatosporales</taxon>
        <taxon>Streptomycetaceae</taxon>
        <taxon>Actinacidiphila</taxon>
    </lineage>
</organism>
<dbReference type="Proteomes" id="UP000749040">
    <property type="component" value="Unassembled WGS sequence"/>
</dbReference>
<proteinExistence type="predicted"/>